<dbReference type="GO" id="GO:0004619">
    <property type="term" value="F:phosphoglycerate mutase activity"/>
    <property type="evidence" value="ECO:0007669"/>
    <property type="project" value="InterPro"/>
</dbReference>
<feature type="region of interest" description="Disordered" evidence="1">
    <location>
        <begin position="338"/>
        <end position="358"/>
    </location>
</feature>
<name>A1K5L8_AZOSB</name>
<proteinExistence type="predicted"/>
<evidence type="ECO:0000256" key="1">
    <source>
        <dbReference type="SAM" id="MobiDB-lite"/>
    </source>
</evidence>
<dbReference type="HOGENOM" id="CLU_037503_0_0_4"/>
<feature type="compositionally biased region" description="Pro residues" evidence="1">
    <location>
        <begin position="338"/>
        <end position="347"/>
    </location>
</feature>
<dbReference type="InterPro" id="IPR016631">
    <property type="entry name" value="Regulatory_RpfE"/>
</dbReference>
<dbReference type="PIRSF" id="PIRSF015283">
    <property type="entry name" value="Regulatory_RpfE"/>
    <property type="match status" value="1"/>
</dbReference>
<dbReference type="STRING" id="62928.azo1506"/>
<evidence type="ECO:0000313" key="3">
    <source>
        <dbReference type="Proteomes" id="UP000002588"/>
    </source>
</evidence>
<accession>A1K5L8</accession>
<keyword evidence="3" id="KW-1185">Reference proteome</keyword>
<protein>
    <recommendedName>
        <fullName evidence="4">Phosphoglycerate mutase</fullName>
    </recommendedName>
</protein>
<dbReference type="RefSeq" id="WP_011765239.1">
    <property type="nucleotide sequence ID" value="NC_008702.1"/>
</dbReference>
<gene>
    <name evidence="2" type="ordered locus">azo1506</name>
</gene>
<dbReference type="Proteomes" id="UP000002588">
    <property type="component" value="Chromosome"/>
</dbReference>
<dbReference type="KEGG" id="azo:azo1506"/>
<organism evidence="2 3">
    <name type="scientific">Azoarcus sp. (strain BH72)</name>
    <dbReference type="NCBI Taxonomy" id="418699"/>
    <lineage>
        <taxon>Bacteria</taxon>
        <taxon>Pseudomonadati</taxon>
        <taxon>Pseudomonadota</taxon>
        <taxon>Betaproteobacteria</taxon>
        <taxon>Rhodocyclales</taxon>
        <taxon>Zoogloeaceae</taxon>
        <taxon>Azoarcus</taxon>
    </lineage>
</organism>
<dbReference type="EMBL" id="AM406670">
    <property type="protein sequence ID" value="CAL94123.1"/>
    <property type="molecule type" value="Genomic_DNA"/>
</dbReference>
<sequence>MQIHLVIPGLIWPTPHATAPSGSLALPGLERLLGLGERTALAERSSDAALARLFGLHSDALPYAALRRLGEQDGAEQHAGHDWLCADPVHLQFAREHLLLTELDDSEIDQQDADALLAALNDSFADIGRFEAPAPRRWYLKLATPTEAALFPLTDVVGRPIAHFLPEGRDARLWQRTMNEVQIVLHNHALNQAREDRGLRSLNSLWFWGPGRLPERATAPCPTVLAADPLSVGLARLAGLTPQPPRTAAGLAGDTLVVLDALQRPALQLDLDSWREALAGLERDWFAPLAALPGGKLHRLRITAPGDRAGFELDVRAGQRWKFWRKPQALDALLKQIVPPPQRPEAPPGAMHTEHGHP</sequence>
<evidence type="ECO:0000313" key="2">
    <source>
        <dbReference type="EMBL" id="CAL94123.1"/>
    </source>
</evidence>
<reference evidence="2 3" key="1">
    <citation type="journal article" date="2006" name="Nat. Biotechnol.">
        <title>Complete genome of the mutualistic, N2-fixing grass endophyte Azoarcus sp. strain BH72.</title>
        <authorList>
            <person name="Krause A."/>
            <person name="Ramakumar A."/>
            <person name="Bartels D."/>
            <person name="Battistoni F."/>
            <person name="Bekel T."/>
            <person name="Boch J."/>
            <person name="Boehm M."/>
            <person name="Friedrich F."/>
            <person name="Hurek T."/>
            <person name="Krause L."/>
            <person name="Linke B."/>
            <person name="McHardy A.C."/>
            <person name="Sarkar A."/>
            <person name="Schneiker S."/>
            <person name="Syed A.A."/>
            <person name="Thauer R."/>
            <person name="Vorhoelter F.-J."/>
            <person name="Weidner S."/>
            <person name="Puehler A."/>
            <person name="Reinhold-Hurek B."/>
            <person name="Kaiser O."/>
            <person name="Goesmann A."/>
        </authorList>
    </citation>
    <scope>NUCLEOTIDE SEQUENCE [LARGE SCALE GENOMIC DNA]</scope>
    <source>
        <strain evidence="2 3">BH72</strain>
    </source>
</reference>
<dbReference type="AlphaFoldDB" id="A1K5L8"/>
<dbReference type="eggNOG" id="COG4255">
    <property type="taxonomic scope" value="Bacteria"/>
</dbReference>
<evidence type="ECO:0008006" key="4">
    <source>
        <dbReference type="Google" id="ProtNLM"/>
    </source>
</evidence>